<keyword evidence="2" id="KW-1003">Cell membrane</keyword>
<sequence length="202" mass="23202">MDNKYLLVINGKPEGPFDMDELKQRGIRPTDFVRTDGMSDYKEAHEVAELRQLFGFRKQIVLPQYFGGFDQRMLASVIDWLIVMAWFVVPAFVAILFIENKMVRLILPVSLLVFIPLAYFIYHVVMEGSAKQGTYGKQILKIRVSDTNGEPIDKAKAFARNLAKLLSVLTFPIGYILLFLNKKRQCLHDMVAETLVIKDRLD</sequence>
<dbReference type="GO" id="GO:0005886">
    <property type="term" value="C:plasma membrane"/>
    <property type="evidence" value="ECO:0007669"/>
    <property type="project" value="UniProtKB-SubCell"/>
</dbReference>
<proteinExistence type="predicted"/>
<keyword evidence="4 6" id="KW-1133">Transmembrane helix</keyword>
<dbReference type="Pfam" id="PF06271">
    <property type="entry name" value="RDD"/>
    <property type="match status" value="1"/>
</dbReference>
<evidence type="ECO:0000259" key="8">
    <source>
        <dbReference type="Pfam" id="PF14237"/>
    </source>
</evidence>
<evidence type="ECO:0000256" key="2">
    <source>
        <dbReference type="ARBA" id="ARBA00022475"/>
    </source>
</evidence>
<dbReference type="InterPro" id="IPR010432">
    <property type="entry name" value="RDD"/>
</dbReference>
<feature type="transmembrane region" description="Helical" evidence="6">
    <location>
        <begin position="162"/>
        <end position="180"/>
    </location>
</feature>
<name>A0A929KSH5_9SPHI</name>
<evidence type="ECO:0000256" key="5">
    <source>
        <dbReference type="ARBA" id="ARBA00023136"/>
    </source>
</evidence>
<dbReference type="Proteomes" id="UP000622475">
    <property type="component" value="Unassembled WGS sequence"/>
</dbReference>
<accession>A0A929KSH5</accession>
<dbReference type="AlphaFoldDB" id="A0A929KSH5"/>
<evidence type="ECO:0000256" key="6">
    <source>
        <dbReference type="SAM" id="Phobius"/>
    </source>
</evidence>
<dbReference type="PANTHER" id="PTHR36115">
    <property type="entry name" value="PROLINE-RICH ANTIGEN HOMOLOG-RELATED"/>
    <property type="match status" value="1"/>
</dbReference>
<evidence type="ECO:0000313" key="9">
    <source>
        <dbReference type="EMBL" id="MBE9660699.1"/>
    </source>
</evidence>
<dbReference type="InterPro" id="IPR025640">
    <property type="entry name" value="GYF_2"/>
</dbReference>
<feature type="transmembrane region" description="Helical" evidence="6">
    <location>
        <begin position="77"/>
        <end position="98"/>
    </location>
</feature>
<evidence type="ECO:0000256" key="3">
    <source>
        <dbReference type="ARBA" id="ARBA00022692"/>
    </source>
</evidence>
<protein>
    <submittedName>
        <fullName evidence="9">RDD family protein</fullName>
    </submittedName>
</protein>
<comment type="caution">
    <text evidence="9">The sequence shown here is derived from an EMBL/GenBank/DDBJ whole genome shotgun (WGS) entry which is preliminary data.</text>
</comment>
<reference evidence="9" key="1">
    <citation type="submission" date="2020-10" db="EMBL/GenBank/DDBJ databases">
        <title>Mucilaginibacter mali sp. nov., isolated from rhizosphere soil of apple orchard.</title>
        <authorList>
            <person name="Lee J.-S."/>
            <person name="Kim H.S."/>
            <person name="Kim J.-S."/>
        </authorList>
    </citation>
    <scope>NUCLEOTIDE SEQUENCE</scope>
    <source>
        <strain evidence="9">KCTC 22746</strain>
    </source>
</reference>
<evidence type="ECO:0000313" key="10">
    <source>
        <dbReference type="Proteomes" id="UP000622475"/>
    </source>
</evidence>
<dbReference type="EMBL" id="JADFFL010000001">
    <property type="protein sequence ID" value="MBE9660699.1"/>
    <property type="molecule type" value="Genomic_DNA"/>
</dbReference>
<feature type="domain" description="GYF" evidence="8">
    <location>
        <begin position="7"/>
        <end position="50"/>
    </location>
</feature>
<evidence type="ECO:0000259" key="7">
    <source>
        <dbReference type="Pfam" id="PF06271"/>
    </source>
</evidence>
<keyword evidence="10" id="KW-1185">Reference proteome</keyword>
<comment type="subcellular location">
    <subcellularLocation>
        <location evidence="1">Cell membrane</location>
        <topology evidence="1">Multi-pass membrane protein</topology>
    </subcellularLocation>
</comment>
<dbReference type="Pfam" id="PF14237">
    <property type="entry name" value="GYF_2"/>
    <property type="match status" value="1"/>
</dbReference>
<organism evidence="9 10">
    <name type="scientific">Mucilaginibacter myungsuensis</name>
    <dbReference type="NCBI Taxonomy" id="649104"/>
    <lineage>
        <taxon>Bacteria</taxon>
        <taxon>Pseudomonadati</taxon>
        <taxon>Bacteroidota</taxon>
        <taxon>Sphingobacteriia</taxon>
        <taxon>Sphingobacteriales</taxon>
        <taxon>Sphingobacteriaceae</taxon>
        <taxon>Mucilaginibacter</taxon>
    </lineage>
</organism>
<feature type="domain" description="RDD" evidence="7">
    <location>
        <begin position="68"/>
        <end position="192"/>
    </location>
</feature>
<dbReference type="InterPro" id="IPR051791">
    <property type="entry name" value="Pra-immunoreactive"/>
</dbReference>
<evidence type="ECO:0000256" key="4">
    <source>
        <dbReference type="ARBA" id="ARBA00022989"/>
    </source>
</evidence>
<keyword evidence="5 6" id="KW-0472">Membrane</keyword>
<keyword evidence="3 6" id="KW-0812">Transmembrane</keyword>
<evidence type="ECO:0000256" key="1">
    <source>
        <dbReference type="ARBA" id="ARBA00004651"/>
    </source>
</evidence>
<feature type="transmembrane region" description="Helical" evidence="6">
    <location>
        <begin position="105"/>
        <end position="125"/>
    </location>
</feature>
<dbReference type="RefSeq" id="WP_194109893.1">
    <property type="nucleotide sequence ID" value="NZ_JADFFL010000001.1"/>
</dbReference>
<gene>
    <name evidence="9" type="ORF">IRJ16_02285</name>
</gene>